<evidence type="ECO:0000313" key="2">
    <source>
        <dbReference type="Proteomes" id="UP000295325"/>
    </source>
</evidence>
<dbReference type="InterPro" id="IPR027417">
    <property type="entry name" value="P-loop_NTPase"/>
</dbReference>
<dbReference type="AlphaFoldDB" id="A0A4R7KX02"/>
<reference evidence="1 2" key="1">
    <citation type="submission" date="2019-03" db="EMBL/GenBank/DDBJ databases">
        <title>Genomic Encyclopedia of Type Strains, Phase IV (KMG-IV): sequencing the most valuable type-strain genomes for metagenomic binning, comparative biology and taxonomic classification.</title>
        <authorList>
            <person name="Goeker M."/>
        </authorList>
    </citation>
    <scope>NUCLEOTIDE SEQUENCE [LARGE SCALE GENOMIC DNA]</scope>
    <source>
        <strain evidence="1 2">DSM 24455</strain>
    </source>
</reference>
<gene>
    <name evidence="1" type="ORF">EDD71_102208</name>
</gene>
<accession>A0A4R7KX02</accession>
<dbReference type="OrthoDB" id="1749414at2"/>
<proteinExistence type="predicted"/>
<keyword evidence="2" id="KW-1185">Reference proteome</keyword>
<organism evidence="1 2">
    <name type="scientific">Fonticella tunisiensis</name>
    <dbReference type="NCBI Taxonomy" id="1096341"/>
    <lineage>
        <taxon>Bacteria</taxon>
        <taxon>Bacillati</taxon>
        <taxon>Bacillota</taxon>
        <taxon>Clostridia</taxon>
        <taxon>Eubacteriales</taxon>
        <taxon>Clostridiaceae</taxon>
        <taxon>Fonticella</taxon>
    </lineage>
</organism>
<comment type="caution">
    <text evidence="1">The sequence shown here is derived from an EMBL/GenBank/DDBJ whole genome shotgun (WGS) entry which is preliminary data.</text>
</comment>
<dbReference type="SUPFAM" id="SSF52540">
    <property type="entry name" value="P-loop containing nucleoside triphosphate hydrolases"/>
    <property type="match status" value="1"/>
</dbReference>
<dbReference type="Proteomes" id="UP000295325">
    <property type="component" value="Unassembled WGS sequence"/>
</dbReference>
<sequence length="730" mass="84635">MKLQIIPDINIDNTKVLGMIENIHFYRPLLQRIQRMKGSITIEKQYYFAYEILISKDNVSFYLIFDDKLKDNIETELNICWKNATYKPTKDVFCFQYIRELELAEHYFLSLKTDLRGEYPLSNIIETQTILRNDEKILIRLELHPVSYTWYREVEECIKDFEKGKMTLKSTLTPKEIGFKLAEAALDVLYFAMDFVNDLITDIPLQHEKITNSKYSKLFRTGLSKDTKTKSKYNGYLTRIIVSTNSIRKEMLFRNIEKAFNSMAGDNKFIMVDKSNYDNILCSKEIAQIMQMPTKHYQTIYKINNIDNREVDIPKELQGGVIPVGTAEQKGKTISVSWPQDKNICALPKIIIGPQNAGKSSYTENFVVGTHKAGDANIVLDYIQDCELSKSIEKYIPANDIKIIDISDQTKLFALAYTEASKQITEESSAWDRLRIANLLSSQVEYLINSITDETTGELTAPMLRYLYAAAMVVFIHPSKTIDAVFQTLRKWQVRNEYIRQAKYSGCFRDDDEIFYDLDELHERDKNGKIIGTRESLIIGILNRITALNKNIYVKAMLKAAPNNDIDFIKYIEEGKTVLVRIPQTVFPDVKIRDTLTTYFMSRIWLAVQLRKQKDNRLCHVIIDEVHQIPTCANFIKNHITEFRRHRLGTLFTVHYLKQFRSLMDAVKSVGTSYMLLAGTEKENLKALEEELKPFTIEEGLNLKSFYSLNIINYGNQYAKFISKLPPPIK</sequence>
<evidence type="ECO:0000313" key="1">
    <source>
        <dbReference type="EMBL" id="TDT63446.1"/>
    </source>
</evidence>
<dbReference type="EMBL" id="SOAZ01000002">
    <property type="protein sequence ID" value="TDT63446.1"/>
    <property type="molecule type" value="Genomic_DNA"/>
</dbReference>
<protein>
    <submittedName>
        <fullName evidence="1">Uncharacterized protein</fullName>
    </submittedName>
</protein>
<name>A0A4R7KX02_9CLOT</name>
<dbReference type="RefSeq" id="WP_133627092.1">
    <property type="nucleotide sequence ID" value="NZ_SOAZ01000002.1"/>
</dbReference>